<keyword evidence="8" id="KW-1185">Reference proteome</keyword>
<feature type="transmembrane region" description="Helical" evidence="6">
    <location>
        <begin position="87"/>
        <end position="113"/>
    </location>
</feature>
<dbReference type="InterPro" id="IPR036259">
    <property type="entry name" value="MFS_trans_sf"/>
</dbReference>
<evidence type="ECO:0000256" key="4">
    <source>
        <dbReference type="ARBA" id="ARBA00022989"/>
    </source>
</evidence>
<name>L8WVL1_THACA</name>
<organism evidence="7 8">
    <name type="scientific">Thanatephorus cucumeris (strain AG1-IA)</name>
    <name type="common">Rice sheath blight fungus</name>
    <name type="synonym">Rhizoctonia solani</name>
    <dbReference type="NCBI Taxonomy" id="983506"/>
    <lineage>
        <taxon>Eukaryota</taxon>
        <taxon>Fungi</taxon>
        <taxon>Dikarya</taxon>
        <taxon>Basidiomycota</taxon>
        <taxon>Agaricomycotina</taxon>
        <taxon>Agaricomycetes</taxon>
        <taxon>Cantharellales</taxon>
        <taxon>Ceratobasidiaceae</taxon>
        <taxon>Rhizoctonia</taxon>
        <taxon>Rhizoctonia solani AG-1</taxon>
    </lineage>
</organism>
<feature type="transmembrane region" description="Helical" evidence="6">
    <location>
        <begin position="148"/>
        <end position="167"/>
    </location>
</feature>
<dbReference type="Gene3D" id="1.20.1250.20">
    <property type="entry name" value="MFS general substrate transporter like domains"/>
    <property type="match status" value="1"/>
</dbReference>
<dbReference type="InterPro" id="IPR011701">
    <property type="entry name" value="MFS"/>
</dbReference>
<dbReference type="SUPFAM" id="SSF103473">
    <property type="entry name" value="MFS general substrate transporter"/>
    <property type="match status" value="1"/>
</dbReference>
<evidence type="ECO:0000313" key="7">
    <source>
        <dbReference type="EMBL" id="ELU40837.1"/>
    </source>
</evidence>
<gene>
    <name evidence="7" type="ORF">AG1IA_05125</name>
</gene>
<dbReference type="PANTHER" id="PTHR23504">
    <property type="entry name" value="MAJOR FACILITATOR SUPERFAMILY DOMAIN-CONTAINING PROTEIN 10"/>
    <property type="match status" value="1"/>
</dbReference>
<keyword evidence="2" id="KW-0813">Transport</keyword>
<dbReference type="HOGENOM" id="CLU_001265_54_6_1"/>
<dbReference type="AlphaFoldDB" id="L8WVL1"/>
<feature type="transmembrane region" description="Helical" evidence="6">
    <location>
        <begin position="385"/>
        <end position="403"/>
    </location>
</feature>
<evidence type="ECO:0000256" key="1">
    <source>
        <dbReference type="ARBA" id="ARBA00004141"/>
    </source>
</evidence>
<evidence type="ECO:0000256" key="5">
    <source>
        <dbReference type="ARBA" id="ARBA00023136"/>
    </source>
</evidence>
<feature type="transmembrane region" description="Helical" evidence="6">
    <location>
        <begin position="39"/>
        <end position="66"/>
    </location>
</feature>
<evidence type="ECO:0000256" key="3">
    <source>
        <dbReference type="ARBA" id="ARBA00022692"/>
    </source>
</evidence>
<proteinExistence type="predicted"/>
<feature type="transmembrane region" description="Helical" evidence="6">
    <location>
        <begin position="313"/>
        <end position="333"/>
    </location>
</feature>
<keyword evidence="4 6" id="KW-1133">Transmembrane helix</keyword>
<feature type="transmembrane region" description="Helical" evidence="6">
    <location>
        <begin position="353"/>
        <end position="373"/>
    </location>
</feature>
<comment type="caution">
    <text evidence="7">The sequence shown here is derived from an EMBL/GenBank/DDBJ whole genome shotgun (WGS) entry which is preliminary data.</text>
</comment>
<dbReference type="GO" id="GO:0016020">
    <property type="term" value="C:membrane"/>
    <property type="evidence" value="ECO:0007669"/>
    <property type="project" value="UniProtKB-SubCell"/>
</dbReference>
<evidence type="ECO:0000256" key="6">
    <source>
        <dbReference type="SAM" id="Phobius"/>
    </source>
</evidence>
<protein>
    <submittedName>
        <fullName evidence="7">Member of major facilitator superfamily multidrug-resistance, DHA1 sub-family</fullName>
    </submittedName>
</protein>
<feature type="transmembrane region" description="Helical" evidence="6">
    <location>
        <begin position="460"/>
        <end position="479"/>
    </location>
</feature>
<dbReference type="GO" id="GO:0022857">
    <property type="term" value="F:transmembrane transporter activity"/>
    <property type="evidence" value="ECO:0007669"/>
    <property type="project" value="InterPro"/>
</dbReference>
<evidence type="ECO:0000256" key="2">
    <source>
        <dbReference type="ARBA" id="ARBA00022448"/>
    </source>
</evidence>
<accession>L8WVL1</accession>
<feature type="transmembrane region" description="Helical" evidence="6">
    <location>
        <begin position="485"/>
        <end position="504"/>
    </location>
</feature>
<evidence type="ECO:0000313" key="8">
    <source>
        <dbReference type="Proteomes" id="UP000011668"/>
    </source>
</evidence>
<dbReference type="Pfam" id="PF07690">
    <property type="entry name" value="MFS_1"/>
    <property type="match status" value="1"/>
</dbReference>
<keyword evidence="5 6" id="KW-0472">Membrane</keyword>
<dbReference type="PANTHER" id="PTHR23504:SF15">
    <property type="entry name" value="MAJOR FACILITATOR SUPERFAMILY (MFS) PROFILE DOMAIN-CONTAINING PROTEIN"/>
    <property type="match status" value="1"/>
</dbReference>
<comment type="subcellular location">
    <subcellularLocation>
        <location evidence="1">Membrane</location>
        <topology evidence="1">Multi-pass membrane protein</topology>
    </subcellularLocation>
</comment>
<keyword evidence="3 6" id="KW-0812">Transmembrane</keyword>
<sequence length="506" mass="54337">MHTAPVTSGNESQLCERDALIPRRDDGENKAPTPLPKQIYVIMFICLAEPIAVGYYAGMIESIFFLTETCLIFHYGRLSDRVGRRPVVLLGLFGLAFSIVSFGLSRTFIGLVISRALSGALNVGLPTVPVLIKSIVAELTDSTNQAQGFALLSVTWYLGSTLGPLIGGSLSKPAERFPGVFGSRNHVWTKLGIKGFWSDYPYFLPCFVAAVDDVSMFMGTMRAEVARLGSPSRMFNRHSSESIRVIPIRLLTRSLYRTAPCSIHLITTLPAKRIHLVRKATSEYGTITWDTERAPPEDPCPVDGLKAVMTPRVAWAISNFMLLALADVAWVVLQPLVFATHRSNGGLSLSPPTIGLILAAQGLIGGTLQATMFQKIYARFGAINVYRAALASYAFMFISFTWMVRLGLDESSMGWLVLGAHVAVSCVASLGYGCTYILITAASPSRALLGTTNGLAQTSCSLIRALGPAGAASLFAYSSGEGGTLVYWVCVGVVGLAGLTSLGLTE</sequence>
<reference evidence="7 8" key="1">
    <citation type="journal article" date="2013" name="Nat. Commun.">
        <title>The evolution and pathogenic mechanisms of the rice sheath blight pathogen.</title>
        <authorList>
            <person name="Zheng A."/>
            <person name="Lin R."/>
            <person name="Xu L."/>
            <person name="Qin P."/>
            <person name="Tang C."/>
            <person name="Ai P."/>
            <person name="Zhang D."/>
            <person name="Liu Y."/>
            <person name="Sun Z."/>
            <person name="Feng H."/>
            <person name="Wang Y."/>
            <person name="Chen Y."/>
            <person name="Liang X."/>
            <person name="Fu R."/>
            <person name="Li Q."/>
            <person name="Zhang J."/>
            <person name="Yu X."/>
            <person name="Xie Z."/>
            <person name="Ding L."/>
            <person name="Guan P."/>
            <person name="Tang J."/>
            <person name="Liang Y."/>
            <person name="Wang S."/>
            <person name="Deng Q."/>
            <person name="Li S."/>
            <person name="Zhu J."/>
            <person name="Wang L."/>
            <person name="Liu H."/>
            <person name="Li P."/>
        </authorList>
    </citation>
    <scope>NUCLEOTIDE SEQUENCE [LARGE SCALE GENOMIC DNA]</scope>
    <source>
        <strain evidence="8">AG-1 IA</strain>
    </source>
</reference>
<feature type="transmembrane region" description="Helical" evidence="6">
    <location>
        <begin position="415"/>
        <end position="439"/>
    </location>
</feature>
<dbReference type="OrthoDB" id="419616at2759"/>
<dbReference type="Proteomes" id="UP000011668">
    <property type="component" value="Unassembled WGS sequence"/>
</dbReference>
<dbReference type="EMBL" id="AFRT01001303">
    <property type="protein sequence ID" value="ELU40837.1"/>
    <property type="molecule type" value="Genomic_DNA"/>
</dbReference>